<sequence length="1088" mass="122068">MPPKNKENKRKTKEDKRYDYEKQLVPCLCADCKGRDVPRYTRRYHGGEEAPPADAQRPSAHEEIVKLDVAALLKHRKPKKLKVAHTAESLAAGKSSNTQPSQEGCATGDVEQRVPSSVSVDAAGSEAGPTVCHAEQTEPRLTLSGRDDEEQLAPLVQLTPAVQQVAPPLSSSSQVNPPLTCVDPAGPLPLHSRDTSPSANQLPAPDYWVDYDLPFGEDPFDYASRPVSPAAAGAPPLPSDAPLYAPEPAAGLPSNGNHIGPREGAEPAPSPAPEARPIASRDNTPPIATTAQPVVQQLPQSAAELLTESSNLWFWQLIMLLGGWLHLHYHLPHRGVALMLQVLHLIFVTVGLVKPEDRAPVTLRTTFSRLALEDNFQIRAMCPQCARLFPTDAASDSVCTKCKIPLFKEREDILGAAQKSRSSAARKPVKQVPLSVLSAQLVDLVPRLETSLERWRAMPPPPPGVLRCVQDGEIWQTLPGPPGDSDKPFFYNGPDRANASELRIGVTLAFDGFSYKKSTISSSHSTGAMSFCIANLDYHEKYNARNLVMSSLSPGPHELNAEQKQNFVREHVLDLLRLYDEGVMIRTPLFPEAFPPRTGEEHRRHAKAYAEAASTSERDKIFKETQARWFELHRLPYFDPIRMSVIDPMHNILLGIVKTHWLNAWIESKVLRERTATKRIPRELDQIHEYLQDFEMPAWVARVPKEVGYPAGGSLSADEWKSMLLNFCPVAVSSLMIYLLRDAMTYYLRMWLPTKIPLIWDEWQPSAQKAHTKTRKAWKKKDNARKTRIAKGKRRADGEEEPPMPEPKLRMIANDADVFLKLAAALKIILGRSIDCAELPRAQQLLQEYLLEFQEIADYGPVYGFWTFLTERLNKVLKSFSTNGRADGELEVTFFRSFSREVRMRRMLKELATTDPDNSTEARITPKIASMLLQTADDERGTVAALAHPDADVVNNLHVRFSLDTGVVHTLTVPEQQELLRYYHATLPQLHIVDIAETEHRPNAEFLNTKIWIHDHAILDGRRIVPSRGPGYKAPGAIIQANFNRTRWVGEIFRIFTHRQAGVDEPRHLLQVRWFKRLRDFDAGSWDA</sequence>
<feature type="region of interest" description="Disordered" evidence="1">
    <location>
        <begin position="785"/>
        <end position="807"/>
    </location>
</feature>
<feature type="compositionally biased region" description="Polar residues" evidence="1">
    <location>
        <begin position="94"/>
        <end position="104"/>
    </location>
</feature>
<evidence type="ECO:0000313" key="3">
    <source>
        <dbReference type="Proteomes" id="UP000298390"/>
    </source>
</evidence>
<evidence type="ECO:0000256" key="1">
    <source>
        <dbReference type="SAM" id="MobiDB-lite"/>
    </source>
</evidence>
<dbReference type="PANTHER" id="PTHR46579:SF2">
    <property type="entry name" value="C2H2-TYPE DOMAIN-CONTAINING PROTEIN"/>
    <property type="match status" value="1"/>
</dbReference>
<feature type="region of interest" description="Disordered" evidence="1">
    <location>
        <begin position="164"/>
        <end position="201"/>
    </location>
</feature>
<comment type="caution">
    <text evidence="2">The sequence shown here is derived from an EMBL/GenBank/DDBJ whole genome shotgun (WGS) entry which is preliminary data.</text>
</comment>
<dbReference type="PANTHER" id="PTHR46579">
    <property type="entry name" value="F5/8 TYPE C DOMAIN-CONTAINING PROTEIN-RELATED"/>
    <property type="match status" value="1"/>
</dbReference>
<name>A0A4Y9XU98_9APHY</name>
<dbReference type="Proteomes" id="UP000298390">
    <property type="component" value="Unassembled WGS sequence"/>
</dbReference>
<feature type="region of interest" description="Disordered" evidence="1">
    <location>
        <begin position="226"/>
        <end position="287"/>
    </location>
</feature>
<organism evidence="2 3">
    <name type="scientific">Rhodofomes roseus</name>
    <dbReference type="NCBI Taxonomy" id="34475"/>
    <lineage>
        <taxon>Eukaryota</taxon>
        <taxon>Fungi</taxon>
        <taxon>Dikarya</taxon>
        <taxon>Basidiomycota</taxon>
        <taxon>Agaricomycotina</taxon>
        <taxon>Agaricomycetes</taxon>
        <taxon>Polyporales</taxon>
        <taxon>Rhodofomes</taxon>
    </lineage>
</organism>
<proteinExistence type="predicted"/>
<feature type="region of interest" description="Disordered" evidence="1">
    <location>
        <begin position="76"/>
        <end position="143"/>
    </location>
</feature>
<gene>
    <name evidence="2" type="ORF">EVJ58_g9693</name>
</gene>
<evidence type="ECO:0000313" key="2">
    <source>
        <dbReference type="EMBL" id="TFY53003.1"/>
    </source>
</evidence>
<dbReference type="STRING" id="34475.A0A4Y9XU98"/>
<dbReference type="AlphaFoldDB" id="A0A4Y9XU98"/>
<dbReference type="EMBL" id="SEKV01000885">
    <property type="protein sequence ID" value="TFY53003.1"/>
    <property type="molecule type" value="Genomic_DNA"/>
</dbReference>
<accession>A0A4Y9XU98</accession>
<reference evidence="2 3" key="1">
    <citation type="submission" date="2019-01" db="EMBL/GenBank/DDBJ databases">
        <title>Genome sequencing of the rare red list fungi Fomitopsis rosea.</title>
        <authorList>
            <person name="Buettner E."/>
            <person name="Kellner H."/>
        </authorList>
    </citation>
    <scope>NUCLEOTIDE SEQUENCE [LARGE SCALE GENOMIC DNA]</scope>
    <source>
        <strain evidence="2 3">DSM 105464</strain>
    </source>
</reference>
<protein>
    <submittedName>
        <fullName evidence="2">Uncharacterized protein</fullName>
    </submittedName>
</protein>